<dbReference type="EMBL" id="QGGV01000010">
    <property type="protein sequence ID" value="PWK54782.1"/>
    <property type="molecule type" value="Genomic_DNA"/>
</dbReference>
<dbReference type="InterPro" id="IPR009506">
    <property type="entry name" value="YjiS-like"/>
</dbReference>
<proteinExistence type="predicted"/>
<accession>A0A316G283</accession>
<gene>
    <name evidence="2" type="ORF">C8D95_11074</name>
</gene>
<dbReference type="RefSeq" id="WP_109760573.1">
    <property type="nucleotide sequence ID" value="NZ_CP034588.1"/>
</dbReference>
<dbReference type="KEGG" id="salo:EF888_01020"/>
<organism evidence="2 3">
    <name type="scientific">Silicimonas algicola</name>
    <dbReference type="NCBI Taxonomy" id="1826607"/>
    <lineage>
        <taxon>Bacteria</taxon>
        <taxon>Pseudomonadati</taxon>
        <taxon>Pseudomonadota</taxon>
        <taxon>Alphaproteobacteria</taxon>
        <taxon>Rhodobacterales</taxon>
        <taxon>Paracoccaceae</taxon>
    </lineage>
</organism>
<evidence type="ECO:0000313" key="3">
    <source>
        <dbReference type="Proteomes" id="UP000245390"/>
    </source>
</evidence>
<name>A0A316G283_9RHOB</name>
<evidence type="ECO:0000259" key="1">
    <source>
        <dbReference type="Pfam" id="PF06568"/>
    </source>
</evidence>
<reference evidence="2 3" key="1">
    <citation type="submission" date="2018-05" db="EMBL/GenBank/DDBJ databases">
        <title>Genomic Encyclopedia of Type Strains, Phase IV (KMG-IV): sequencing the most valuable type-strain genomes for metagenomic binning, comparative biology and taxonomic classification.</title>
        <authorList>
            <person name="Goeker M."/>
        </authorList>
    </citation>
    <scope>NUCLEOTIDE SEQUENCE [LARGE SCALE GENOMIC DNA]</scope>
    <source>
        <strain evidence="2 3">DSM 103371</strain>
    </source>
</reference>
<sequence length="83" mass="9530">MHASDTSSSHGHPLHALADSLARRIAERLRRRHFRTLLDLDDHILHDIGVTRGEVRSAANLPLSVNAAHELHRIARERRRMMM</sequence>
<dbReference type="Pfam" id="PF06568">
    <property type="entry name" value="YjiS-like"/>
    <property type="match status" value="1"/>
</dbReference>
<feature type="domain" description="YjiS-like" evidence="1">
    <location>
        <begin position="26"/>
        <end position="56"/>
    </location>
</feature>
<keyword evidence="3" id="KW-1185">Reference proteome</keyword>
<evidence type="ECO:0000313" key="2">
    <source>
        <dbReference type="EMBL" id="PWK54782.1"/>
    </source>
</evidence>
<dbReference type="AlphaFoldDB" id="A0A316G283"/>
<comment type="caution">
    <text evidence="2">The sequence shown here is derived from an EMBL/GenBank/DDBJ whole genome shotgun (WGS) entry which is preliminary data.</text>
</comment>
<dbReference type="Proteomes" id="UP000245390">
    <property type="component" value="Unassembled WGS sequence"/>
</dbReference>
<protein>
    <submittedName>
        <fullName evidence="2">Uncharacterized protein DUF1127</fullName>
    </submittedName>
</protein>